<reference evidence="2 3" key="1">
    <citation type="submission" date="2024-02" db="EMBL/GenBank/DDBJ databases">
        <title>Complete genome sequence of Pelagibacterium nitratireducens ZH15.</title>
        <authorList>
            <person name="Zhao L.H."/>
        </authorList>
    </citation>
    <scope>NUCLEOTIDE SEQUENCE [LARGE SCALE GENOMIC DNA]</scope>
    <source>
        <strain evidence="2 3">ZH15</strain>
    </source>
</reference>
<evidence type="ECO:0000313" key="2">
    <source>
        <dbReference type="EMBL" id="WWT34220.1"/>
    </source>
</evidence>
<dbReference type="Gene3D" id="3.40.630.30">
    <property type="match status" value="1"/>
</dbReference>
<evidence type="ECO:0000313" key="3">
    <source>
        <dbReference type="Proteomes" id="UP001369958"/>
    </source>
</evidence>
<protein>
    <submittedName>
        <fullName evidence="2">GNAT family N-acetyltransferase</fullName>
    </submittedName>
</protein>
<dbReference type="InterPro" id="IPR016181">
    <property type="entry name" value="Acyl_CoA_acyltransferase"/>
</dbReference>
<name>A0ABZ2I4S2_9HYPH</name>
<dbReference type="Proteomes" id="UP001369958">
    <property type="component" value="Chromosome"/>
</dbReference>
<gene>
    <name evidence="2" type="ORF">V6617_07090</name>
</gene>
<dbReference type="PROSITE" id="PS51186">
    <property type="entry name" value="GNAT"/>
    <property type="match status" value="1"/>
</dbReference>
<dbReference type="InterPro" id="IPR000182">
    <property type="entry name" value="GNAT_dom"/>
</dbReference>
<dbReference type="SUPFAM" id="SSF55729">
    <property type="entry name" value="Acyl-CoA N-acyltransferases (Nat)"/>
    <property type="match status" value="1"/>
</dbReference>
<dbReference type="InterPro" id="IPR051531">
    <property type="entry name" value="N-acetyltransferase"/>
</dbReference>
<dbReference type="PANTHER" id="PTHR43792:SF1">
    <property type="entry name" value="N-ACETYLTRANSFERASE DOMAIN-CONTAINING PROTEIN"/>
    <property type="match status" value="1"/>
</dbReference>
<feature type="domain" description="N-acetyltransferase" evidence="1">
    <location>
        <begin position="14"/>
        <end position="182"/>
    </location>
</feature>
<dbReference type="RefSeq" id="WP_338610001.1">
    <property type="nucleotide sequence ID" value="NZ_CP146275.1"/>
</dbReference>
<dbReference type="Pfam" id="PF13302">
    <property type="entry name" value="Acetyltransf_3"/>
    <property type="match status" value="1"/>
</dbReference>
<dbReference type="PANTHER" id="PTHR43792">
    <property type="entry name" value="GNAT FAMILY, PUTATIVE (AFU_ORTHOLOGUE AFUA_3G00765)-RELATED-RELATED"/>
    <property type="match status" value="1"/>
</dbReference>
<organism evidence="2 3">
    <name type="scientific">Pelagibacterium nitratireducens</name>
    <dbReference type="NCBI Taxonomy" id="1046114"/>
    <lineage>
        <taxon>Bacteria</taxon>
        <taxon>Pseudomonadati</taxon>
        <taxon>Pseudomonadota</taxon>
        <taxon>Alphaproteobacteria</taxon>
        <taxon>Hyphomicrobiales</taxon>
        <taxon>Devosiaceae</taxon>
        <taxon>Pelagibacterium</taxon>
    </lineage>
</organism>
<dbReference type="EMBL" id="CP146275">
    <property type="protein sequence ID" value="WWT34220.1"/>
    <property type="molecule type" value="Genomic_DNA"/>
</dbReference>
<proteinExistence type="predicted"/>
<evidence type="ECO:0000259" key="1">
    <source>
        <dbReference type="PROSITE" id="PS51186"/>
    </source>
</evidence>
<accession>A0ABZ2I4S2</accession>
<sequence>MEQEPRTVLETERLILRPWQDADRAPFAAIVGDPHVMRFYTGTRDRAAADAWIDKMIAGLDAGTSAFLAAERKADGELIGLIGTARIDMDLRGNPPEEIGWVLGNRYWGQGYAPEGARAHILSAWQRGLPELVAFTAAINQPSQRVMEKIGMTRDTEGDFLHPRIAENHPLRPHVLYRIANPARS</sequence>
<keyword evidence="3" id="KW-1185">Reference proteome</keyword>